<dbReference type="EMBL" id="LAJY01000614">
    <property type="protein sequence ID" value="KJV08371.1"/>
    <property type="molecule type" value="Genomic_DNA"/>
</dbReference>
<dbReference type="OrthoDB" id="9808041at2"/>
<evidence type="ECO:0000256" key="8">
    <source>
        <dbReference type="ARBA" id="ARBA00022840"/>
    </source>
</evidence>
<evidence type="ECO:0000256" key="9">
    <source>
        <dbReference type="ARBA" id="ARBA00022909"/>
    </source>
</evidence>
<keyword evidence="6" id="KW-0547">Nucleotide-binding</keyword>
<evidence type="ECO:0000256" key="12">
    <source>
        <dbReference type="ARBA" id="ARBA00033413"/>
    </source>
</evidence>
<evidence type="ECO:0000256" key="2">
    <source>
        <dbReference type="ARBA" id="ARBA00005810"/>
    </source>
</evidence>
<dbReference type="InterPro" id="IPR035907">
    <property type="entry name" value="Hppk_sf"/>
</dbReference>
<dbReference type="PATRIC" id="fig|552518.3.peg.3795"/>
<evidence type="ECO:0000256" key="7">
    <source>
        <dbReference type="ARBA" id="ARBA00022777"/>
    </source>
</evidence>
<evidence type="ECO:0000256" key="3">
    <source>
        <dbReference type="ARBA" id="ARBA00013253"/>
    </source>
</evidence>
<accession>A0A0F3INN5</accession>
<evidence type="ECO:0000256" key="5">
    <source>
        <dbReference type="ARBA" id="ARBA00022679"/>
    </source>
</evidence>
<proteinExistence type="inferred from homology"/>
<dbReference type="Gene3D" id="3.30.70.560">
    <property type="entry name" value="7,8-Dihydro-6-hydroxymethylpterin-pyrophosphokinase HPPK"/>
    <property type="match status" value="1"/>
</dbReference>
<protein>
    <recommendedName>
        <fullName evidence="4">2-amino-4-hydroxy-6-hydroxymethyldihydropteridine pyrophosphokinase</fullName>
        <ecNumber evidence="3">2.7.6.3</ecNumber>
    </recommendedName>
    <alternativeName>
        <fullName evidence="11">6-hydroxymethyl-7,8-dihydropterin pyrophosphokinase</fullName>
    </alternativeName>
    <alternativeName>
        <fullName evidence="12">7,8-dihydro-6-hydroxymethylpterin-pyrophosphokinase</fullName>
    </alternativeName>
</protein>
<dbReference type="PANTHER" id="PTHR43071:SF1">
    <property type="entry name" value="2-AMINO-4-HYDROXY-6-HYDROXYMETHYLDIHYDROPTERIDINE PYROPHOSPHOKINASE"/>
    <property type="match status" value="1"/>
</dbReference>
<comment type="caution">
    <text evidence="14">The sequence shown here is derived from an EMBL/GenBank/DDBJ whole genome shotgun (WGS) entry which is preliminary data.</text>
</comment>
<sequence length="171" mass="18234">MTATEKSILIALGSNLSHPTWGNPPAILAAAIEMLARAEVSTRRCSSIWRSAAWPNPADPPYANAVIAVETALSPVELLALLHRIETAFGRERGALNAPRTLDLDLIAYGNLVRDGADGPQLPHPRAQDRAFVLRPLAEVAPAWRHPISGTGIAELLAALPADQTCGLWDA</sequence>
<dbReference type="UniPathway" id="UPA00077">
    <property type="reaction ID" value="UER00155"/>
</dbReference>
<dbReference type="SUPFAM" id="SSF55083">
    <property type="entry name" value="6-hydroxymethyl-7,8-dihydropterin pyrophosphokinase, HPPK"/>
    <property type="match status" value="1"/>
</dbReference>
<dbReference type="GO" id="GO:0003848">
    <property type="term" value="F:2-amino-4-hydroxy-6-hydroxymethyldihydropteridine diphosphokinase activity"/>
    <property type="evidence" value="ECO:0007669"/>
    <property type="project" value="UniProtKB-EC"/>
</dbReference>
<dbReference type="GO" id="GO:0005524">
    <property type="term" value="F:ATP binding"/>
    <property type="evidence" value="ECO:0007669"/>
    <property type="project" value="UniProtKB-KW"/>
</dbReference>
<evidence type="ECO:0000256" key="11">
    <source>
        <dbReference type="ARBA" id="ARBA00029766"/>
    </source>
</evidence>
<keyword evidence="9" id="KW-0289">Folate biosynthesis</keyword>
<dbReference type="GO" id="GO:0046656">
    <property type="term" value="P:folic acid biosynthetic process"/>
    <property type="evidence" value="ECO:0007669"/>
    <property type="project" value="UniProtKB-KW"/>
</dbReference>
<name>A0A0F3INN5_9PROT</name>
<dbReference type="NCBIfam" id="TIGR01498">
    <property type="entry name" value="folK"/>
    <property type="match status" value="1"/>
</dbReference>
<evidence type="ECO:0000313" key="14">
    <source>
        <dbReference type="EMBL" id="KJV08371.1"/>
    </source>
</evidence>
<evidence type="ECO:0000313" key="15">
    <source>
        <dbReference type="Proteomes" id="UP000033774"/>
    </source>
</evidence>
<feature type="domain" description="7,8-dihydro-6-hydroxymethylpterin-pyrophosphokinase" evidence="13">
    <location>
        <begin position="10"/>
        <end position="142"/>
    </location>
</feature>
<dbReference type="GO" id="GO:0016301">
    <property type="term" value="F:kinase activity"/>
    <property type="evidence" value="ECO:0007669"/>
    <property type="project" value="UniProtKB-KW"/>
</dbReference>
<evidence type="ECO:0000256" key="10">
    <source>
        <dbReference type="ARBA" id="ARBA00029409"/>
    </source>
</evidence>
<evidence type="ECO:0000259" key="13">
    <source>
        <dbReference type="Pfam" id="PF01288"/>
    </source>
</evidence>
<dbReference type="RefSeq" id="WP_045777125.1">
    <property type="nucleotide sequence ID" value="NZ_LAJY01000614.1"/>
</dbReference>
<keyword evidence="7" id="KW-0418">Kinase</keyword>
<dbReference type="EC" id="2.7.6.3" evidence="3"/>
<reference evidence="14 15" key="1">
    <citation type="submission" date="2015-03" db="EMBL/GenBank/DDBJ databases">
        <title>Draft genome sequence of Elstera litoralis.</title>
        <authorList>
            <person name="Rahalkar M.C."/>
            <person name="Dhakephalkar P.K."/>
            <person name="Pore S.D."/>
            <person name="Arora P."/>
            <person name="Kapse N.G."/>
            <person name="Pandit P.S."/>
        </authorList>
    </citation>
    <scope>NUCLEOTIDE SEQUENCE [LARGE SCALE GENOMIC DNA]</scope>
    <source>
        <strain evidence="14 15">Dia-1</strain>
    </source>
</reference>
<evidence type="ECO:0000256" key="1">
    <source>
        <dbReference type="ARBA" id="ARBA00005051"/>
    </source>
</evidence>
<keyword evidence="8" id="KW-0067">ATP-binding</keyword>
<comment type="similarity">
    <text evidence="2">Belongs to the HPPK family.</text>
</comment>
<evidence type="ECO:0000256" key="4">
    <source>
        <dbReference type="ARBA" id="ARBA00016218"/>
    </source>
</evidence>
<dbReference type="InterPro" id="IPR000550">
    <property type="entry name" value="Hppk"/>
</dbReference>
<comment type="pathway">
    <text evidence="1">Cofactor biosynthesis; tetrahydrofolate biosynthesis; 2-amino-4-hydroxy-6-hydroxymethyl-7,8-dihydropteridine diphosphate from 7,8-dihydroneopterin triphosphate: step 4/4.</text>
</comment>
<organism evidence="14 15">
    <name type="scientific">Elstera litoralis</name>
    <dbReference type="NCBI Taxonomy" id="552518"/>
    <lineage>
        <taxon>Bacteria</taxon>
        <taxon>Pseudomonadati</taxon>
        <taxon>Pseudomonadota</taxon>
        <taxon>Alphaproteobacteria</taxon>
        <taxon>Rhodospirillales</taxon>
        <taxon>Rhodospirillaceae</taxon>
        <taxon>Elstera</taxon>
    </lineage>
</organism>
<dbReference type="PANTHER" id="PTHR43071">
    <property type="entry name" value="2-AMINO-4-HYDROXY-6-HYDROXYMETHYLDIHYDROPTERIDINE PYROPHOSPHOKINASE"/>
    <property type="match status" value="1"/>
</dbReference>
<dbReference type="GO" id="GO:0046654">
    <property type="term" value="P:tetrahydrofolate biosynthetic process"/>
    <property type="evidence" value="ECO:0007669"/>
    <property type="project" value="UniProtKB-UniPathway"/>
</dbReference>
<dbReference type="Pfam" id="PF01288">
    <property type="entry name" value="HPPK"/>
    <property type="match status" value="1"/>
</dbReference>
<dbReference type="AlphaFoldDB" id="A0A0F3INN5"/>
<keyword evidence="15" id="KW-1185">Reference proteome</keyword>
<dbReference type="CDD" id="cd00483">
    <property type="entry name" value="HPPK"/>
    <property type="match status" value="1"/>
</dbReference>
<gene>
    <name evidence="14" type="ORF">VZ95_18230</name>
</gene>
<comment type="function">
    <text evidence="10">Catalyzes the transfer of pyrophosphate from adenosine triphosphate (ATP) to 6-hydroxymethyl-7,8-dihydropterin, an enzymatic step in folate biosynthesis pathway.</text>
</comment>
<evidence type="ECO:0000256" key="6">
    <source>
        <dbReference type="ARBA" id="ARBA00022741"/>
    </source>
</evidence>
<dbReference type="Proteomes" id="UP000033774">
    <property type="component" value="Unassembled WGS sequence"/>
</dbReference>
<keyword evidence="5" id="KW-0808">Transferase</keyword>